<dbReference type="GO" id="GO:0004519">
    <property type="term" value="F:endonuclease activity"/>
    <property type="evidence" value="ECO:0007669"/>
    <property type="project" value="UniProtKB-KW"/>
</dbReference>
<keyword evidence="1" id="KW-0378">Hydrolase</keyword>
<dbReference type="EMBL" id="BMAT01013831">
    <property type="protein sequence ID" value="GFS21014.1"/>
    <property type="molecule type" value="Genomic_DNA"/>
</dbReference>
<name>A0AAV4JDW7_9GAST</name>
<dbReference type="PANTHER" id="PTHR19446">
    <property type="entry name" value="REVERSE TRANSCRIPTASES"/>
    <property type="match status" value="1"/>
</dbReference>
<accession>A0AAV4JDW7</accession>
<reference evidence="1 2" key="1">
    <citation type="journal article" date="2021" name="Elife">
        <title>Chloroplast acquisition without the gene transfer in kleptoplastic sea slugs, Plakobranchus ocellatus.</title>
        <authorList>
            <person name="Maeda T."/>
            <person name="Takahashi S."/>
            <person name="Yoshida T."/>
            <person name="Shimamura S."/>
            <person name="Takaki Y."/>
            <person name="Nagai Y."/>
            <person name="Toyoda A."/>
            <person name="Suzuki Y."/>
            <person name="Arimoto A."/>
            <person name="Ishii H."/>
            <person name="Satoh N."/>
            <person name="Nishiyama T."/>
            <person name="Hasebe M."/>
            <person name="Maruyama T."/>
            <person name="Minagawa J."/>
            <person name="Obokata J."/>
            <person name="Shigenobu S."/>
        </authorList>
    </citation>
    <scope>NUCLEOTIDE SEQUENCE [LARGE SCALE GENOMIC DNA]</scope>
</reference>
<protein>
    <submittedName>
        <fullName evidence="1">Endonuclease-reverse transcriptase</fullName>
    </submittedName>
</protein>
<sequence length="124" mass="14647">MENGLDENQPHDKAGFRKKFSITDHIYTLKQVIEITNEYNPLLCVGFIDYEKAFDSVEHFAIIETLRKINTIETYVQILENIYRHATARMHIDNLVSEEFHIKKTPSLLNFLLQPSKKYFKKLT</sequence>
<evidence type="ECO:0000313" key="2">
    <source>
        <dbReference type="Proteomes" id="UP000762676"/>
    </source>
</evidence>
<keyword evidence="1" id="KW-0540">Nuclease</keyword>
<evidence type="ECO:0000313" key="1">
    <source>
        <dbReference type="EMBL" id="GFS21014.1"/>
    </source>
</evidence>
<organism evidence="1 2">
    <name type="scientific">Elysia marginata</name>
    <dbReference type="NCBI Taxonomy" id="1093978"/>
    <lineage>
        <taxon>Eukaryota</taxon>
        <taxon>Metazoa</taxon>
        <taxon>Spiralia</taxon>
        <taxon>Lophotrochozoa</taxon>
        <taxon>Mollusca</taxon>
        <taxon>Gastropoda</taxon>
        <taxon>Heterobranchia</taxon>
        <taxon>Euthyneura</taxon>
        <taxon>Panpulmonata</taxon>
        <taxon>Sacoglossa</taxon>
        <taxon>Placobranchoidea</taxon>
        <taxon>Plakobranchidae</taxon>
        <taxon>Elysia</taxon>
    </lineage>
</organism>
<dbReference type="Proteomes" id="UP000762676">
    <property type="component" value="Unassembled WGS sequence"/>
</dbReference>
<comment type="caution">
    <text evidence="1">The sequence shown here is derived from an EMBL/GenBank/DDBJ whole genome shotgun (WGS) entry which is preliminary data.</text>
</comment>
<gene>
    <name evidence="1" type="ORF">ElyMa_006913300</name>
</gene>
<keyword evidence="2" id="KW-1185">Reference proteome</keyword>
<keyword evidence="1" id="KW-0255">Endonuclease</keyword>
<dbReference type="AlphaFoldDB" id="A0AAV4JDW7"/>
<proteinExistence type="predicted"/>